<dbReference type="EMBL" id="BGPR01012866">
    <property type="protein sequence ID" value="GBN58098.1"/>
    <property type="molecule type" value="Genomic_DNA"/>
</dbReference>
<protein>
    <submittedName>
        <fullName evidence="1">Uncharacterized protein</fullName>
    </submittedName>
</protein>
<keyword evidence="2" id="KW-1185">Reference proteome</keyword>
<evidence type="ECO:0000313" key="1">
    <source>
        <dbReference type="EMBL" id="GBN58098.1"/>
    </source>
</evidence>
<organism evidence="1 2">
    <name type="scientific">Araneus ventricosus</name>
    <name type="common">Orbweaver spider</name>
    <name type="synonym">Epeira ventricosa</name>
    <dbReference type="NCBI Taxonomy" id="182803"/>
    <lineage>
        <taxon>Eukaryota</taxon>
        <taxon>Metazoa</taxon>
        <taxon>Ecdysozoa</taxon>
        <taxon>Arthropoda</taxon>
        <taxon>Chelicerata</taxon>
        <taxon>Arachnida</taxon>
        <taxon>Araneae</taxon>
        <taxon>Araneomorphae</taxon>
        <taxon>Entelegynae</taxon>
        <taxon>Araneoidea</taxon>
        <taxon>Araneidae</taxon>
        <taxon>Araneus</taxon>
    </lineage>
</organism>
<comment type="caution">
    <text evidence="1">The sequence shown here is derived from an EMBL/GenBank/DDBJ whole genome shotgun (WGS) entry which is preliminary data.</text>
</comment>
<evidence type="ECO:0000313" key="2">
    <source>
        <dbReference type="Proteomes" id="UP000499080"/>
    </source>
</evidence>
<name>A0A4Y2Q1R8_ARAVE</name>
<proteinExistence type="predicted"/>
<sequence length="134" mass="15495">MHDPEQLLFAALVDIDVHDASGNIVHIAESDNFLENKENFPASSVKYNKCLLKFKPQVWNFSYMFRDYDTFSVVWLNAQNAADTPVNDLMLWEPMNLYEKCEPGVVKPGLLTFSSFVVFDRRSSNIFFLFSKKV</sequence>
<reference evidence="1 2" key="1">
    <citation type="journal article" date="2019" name="Sci. Rep.">
        <title>Orb-weaving spider Araneus ventricosus genome elucidates the spidroin gene catalogue.</title>
        <authorList>
            <person name="Kono N."/>
            <person name="Nakamura H."/>
            <person name="Ohtoshi R."/>
            <person name="Moran D.A.P."/>
            <person name="Shinohara A."/>
            <person name="Yoshida Y."/>
            <person name="Fujiwara M."/>
            <person name="Mori M."/>
            <person name="Tomita M."/>
            <person name="Arakawa K."/>
        </authorList>
    </citation>
    <scope>NUCLEOTIDE SEQUENCE [LARGE SCALE GENOMIC DNA]</scope>
</reference>
<dbReference type="Proteomes" id="UP000499080">
    <property type="component" value="Unassembled WGS sequence"/>
</dbReference>
<dbReference type="AlphaFoldDB" id="A0A4Y2Q1R8"/>
<accession>A0A4Y2Q1R8</accession>
<gene>
    <name evidence="1" type="ORF">AVEN_39298_1</name>
</gene>